<keyword evidence="2" id="KW-1185">Reference proteome</keyword>
<dbReference type="EMBL" id="UYJE01007690">
    <property type="protein sequence ID" value="VDI57101.1"/>
    <property type="molecule type" value="Genomic_DNA"/>
</dbReference>
<name>A0A8B6G0S7_MYTGA</name>
<reference evidence="1" key="1">
    <citation type="submission" date="2018-11" db="EMBL/GenBank/DDBJ databases">
        <authorList>
            <person name="Alioto T."/>
            <person name="Alioto T."/>
        </authorList>
    </citation>
    <scope>NUCLEOTIDE SEQUENCE</scope>
</reference>
<protein>
    <submittedName>
        <fullName evidence="1">Uncharacterized protein</fullName>
    </submittedName>
</protein>
<organism evidence="1 2">
    <name type="scientific">Mytilus galloprovincialis</name>
    <name type="common">Mediterranean mussel</name>
    <dbReference type="NCBI Taxonomy" id="29158"/>
    <lineage>
        <taxon>Eukaryota</taxon>
        <taxon>Metazoa</taxon>
        <taxon>Spiralia</taxon>
        <taxon>Lophotrochozoa</taxon>
        <taxon>Mollusca</taxon>
        <taxon>Bivalvia</taxon>
        <taxon>Autobranchia</taxon>
        <taxon>Pteriomorphia</taxon>
        <taxon>Mytilida</taxon>
        <taxon>Mytiloidea</taxon>
        <taxon>Mytilidae</taxon>
        <taxon>Mytilinae</taxon>
        <taxon>Mytilus</taxon>
    </lineage>
</organism>
<accession>A0A8B6G0S7</accession>
<dbReference type="PANTHER" id="PTHR47331:SF6">
    <property type="entry name" value="DOUBLECORTIN DOMAIN-CONTAINING PROTEIN"/>
    <property type="match status" value="1"/>
</dbReference>
<evidence type="ECO:0000313" key="2">
    <source>
        <dbReference type="Proteomes" id="UP000596742"/>
    </source>
</evidence>
<comment type="caution">
    <text evidence="1">The sequence shown here is derived from an EMBL/GenBank/DDBJ whole genome shotgun (WGS) entry which is preliminary data.</text>
</comment>
<proteinExistence type="predicted"/>
<sequence>MKSFLPYLLTFDSSLGVKSFCKPGLPYNIQERWTTTVNGYKSKNNGAYPPFSFFVPFLQNIAKVRNDPGFIYDNQDTKPTTSKQTRFQSPTQVSIIKTDIGNNDYRPPFQKSNEDLCPLHGTNHTLNTCRGFRCKPLSERLGLVKQKGLCFKCCGPKRHFRDKCKEDVKCSVCGYCDHPSALHVDVENEPQQKHEEENDQSNRTLATSDFFNFFRENGKEIEYALASCAGRFVRRGRRAFGYVLESLDGSSCLNVPEIIECSDIPNNREEIPSPVIASSYPHMKDKASCIPDIDNQSEIQMLIGRDLIRAHHVLEHHVGVNDVPYAQFLLFGWVIVGNVCLGRFRNNNLSM</sequence>
<dbReference type="PANTHER" id="PTHR47331">
    <property type="entry name" value="PHD-TYPE DOMAIN-CONTAINING PROTEIN"/>
    <property type="match status" value="1"/>
</dbReference>
<dbReference type="Proteomes" id="UP000596742">
    <property type="component" value="Unassembled WGS sequence"/>
</dbReference>
<gene>
    <name evidence="1" type="ORF">MGAL_10B060642</name>
</gene>
<evidence type="ECO:0000313" key="1">
    <source>
        <dbReference type="EMBL" id="VDI57101.1"/>
    </source>
</evidence>
<dbReference type="AlphaFoldDB" id="A0A8B6G0S7"/>
<dbReference type="OrthoDB" id="6144268at2759"/>